<gene>
    <name evidence="1" type="ORF">Q6A48_02190</name>
</gene>
<reference evidence="1 2" key="1">
    <citation type="submission" date="2023-07" db="EMBL/GenBank/DDBJ databases">
        <title>Identification of four novel Pseudomonas species associated with bacterial leaf spot of cucurbits.</title>
        <authorList>
            <person name="Fullem K.R."/>
        </authorList>
    </citation>
    <scope>NUCLEOTIDE SEQUENCE [LARGE SCALE GENOMIC DNA]</scope>
    <source>
        <strain evidence="1 2">K18</strain>
    </source>
</reference>
<proteinExistence type="predicted"/>
<name>A0ABT9BU28_9PSED</name>
<sequence>MSLGCLALLLASPAKAEPCHVSLSQDRLDYGRLHQGELLVDQPGQAELTLGKRTLNLNVVCAEPTAIALRFDGPGAGAEAFGLGPQGRFTLSLKRPRLDGQAVELFQGRARSLEHSSRLLPGQTLVARQGGSAVQGRMFSAQVEVETYLPASAARVRDETVIDGRGRFELVPHP</sequence>
<comment type="caution">
    <text evidence="1">The sequence shown here is derived from an EMBL/GenBank/DDBJ whole genome shotgun (WGS) entry which is preliminary data.</text>
</comment>
<accession>A0ABT9BU28</accession>
<organism evidence="1 2">
    <name type="scientific">Pseudomonas citrulli</name>
    <dbReference type="NCBI Taxonomy" id="3064347"/>
    <lineage>
        <taxon>Bacteria</taxon>
        <taxon>Pseudomonadati</taxon>
        <taxon>Pseudomonadota</taxon>
        <taxon>Gammaproteobacteria</taxon>
        <taxon>Pseudomonadales</taxon>
        <taxon>Pseudomonadaceae</taxon>
        <taxon>Pseudomonas</taxon>
    </lineage>
</organism>
<dbReference type="Proteomes" id="UP001228019">
    <property type="component" value="Unassembled WGS sequence"/>
</dbReference>
<evidence type="ECO:0000313" key="2">
    <source>
        <dbReference type="Proteomes" id="UP001228019"/>
    </source>
</evidence>
<evidence type="ECO:0008006" key="3">
    <source>
        <dbReference type="Google" id="ProtNLM"/>
    </source>
</evidence>
<keyword evidence="2" id="KW-1185">Reference proteome</keyword>
<protein>
    <recommendedName>
        <fullName evidence="3">DUF1120 domain-containing protein</fullName>
    </recommendedName>
</protein>
<evidence type="ECO:0000313" key="1">
    <source>
        <dbReference type="EMBL" id="MDO7895691.1"/>
    </source>
</evidence>
<dbReference type="EMBL" id="JAUQOP010000002">
    <property type="protein sequence ID" value="MDO7895691.1"/>
    <property type="molecule type" value="Genomic_DNA"/>
</dbReference>
<dbReference type="RefSeq" id="WP_304551606.1">
    <property type="nucleotide sequence ID" value="NZ_JAUQOP010000002.1"/>
</dbReference>